<dbReference type="InterPro" id="IPR043519">
    <property type="entry name" value="NT_sf"/>
</dbReference>
<sequence length="244" mass="27497">MLEQLVLGILRVLNQDVVGVYVHGSLALGDFNRETSDVDFLVATRTELPAEKHPTLEQMHAELRNQGFKWAGNMEGSYISQELLKRYDPQQCWHPALRCDGSFGVDGHASDWIIQRAILREHGITLHGPAPENLIDPVAPYELKKAAQAILTEWWSPLFVDASRLKSSEYQAYAILTMCRCLYTIEEGLVASKPAAAQWMLATTHGSKWGSLIRQALAWRRGDELNAINETLAFIRYTLEQAVH</sequence>
<dbReference type="CDD" id="cd05403">
    <property type="entry name" value="NT_KNTase_like"/>
    <property type="match status" value="1"/>
</dbReference>
<keyword evidence="1" id="KW-0808">Transferase</keyword>
<evidence type="ECO:0000259" key="3">
    <source>
        <dbReference type="Pfam" id="PF13427"/>
    </source>
</evidence>
<feature type="domain" description="Polymerase nucleotidyl transferase" evidence="2">
    <location>
        <begin position="8"/>
        <end position="49"/>
    </location>
</feature>
<name>A0ABU3REA3_9BACL</name>
<dbReference type="Pfam" id="PF01909">
    <property type="entry name" value="NTP_transf_2"/>
    <property type="match status" value="1"/>
</dbReference>
<dbReference type="InterPro" id="IPR002934">
    <property type="entry name" value="Polymerase_NTP_transf_dom"/>
</dbReference>
<dbReference type="SUPFAM" id="SSF81301">
    <property type="entry name" value="Nucleotidyltransferase"/>
    <property type="match status" value="1"/>
</dbReference>
<dbReference type="InterPro" id="IPR025184">
    <property type="entry name" value="AadA_C"/>
</dbReference>
<keyword evidence="5" id="KW-1185">Reference proteome</keyword>
<comment type="caution">
    <text evidence="4">The sequence shown here is derived from an EMBL/GenBank/DDBJ whole genome shotgun (WGS) entry which is preliminary data.</text>
</comment>
<evidence type="ECO:0000259" key="2">
    <source>
        <dbReference type="Pfam" id="PF01909"/>
    </source>
</evidence>
<feature type="domain" description="Adenylyltransferase AadA C-terminal" evidence="3">
    <location>
        <begin position="167"/>
        <end position="232"/>
    </location>
</feature>
<organism evidence="4 5">
    <name type="scientific">Paenibacillus violae</name>
    <dbReference type="NCBI Taxonomy" id="3077234"/>
    <lineage>
        <taxon>Bacteria</taxon>
        <taxon>Bacillati</taxon>
        <taxon>Bacillota</taxon>
        <taxon>Bacilli</taxon>
        <taxon>Bacillales</taxon>
        <taxon>Paenibacillaceae</taxon>
        <taxon>Paenibacillus</taxon>
    </lineage>
</organism>
<evidence type="ECO:0000313" key="5">
    <source>
        <dbReference type="Proteomes" id="UP001260980"/>
    </source>
</evidence>
<gene>
    <name evidence="4" type="ORF">RQP52_14815</name>
</gene>
<evidence type="ECO:0000256" key="1">
    <source>
        <dbReference type="ARBA" id="ARBA00022679"/>
    </source>
</evidence>
<dbReference type="RefSeq" id="WP_315952475.1">
    <property type="nucleotide sequence ID" value="NZ_JAWCUD010000004.1"/>
</dbReference>
<dbReference type="Proteomes" id="UP001260980">
    <property type="component" value="Unassembled WGS sequence"/>
</dbReference>
<dbReference type="Gene3D" id="3.30.460.10">
    <property type="entry name" value="Beta Polymerase, domain 2"/>
    <property type="match status" value="1"/>
</dbReference>
<dbReference type="EMBL" id="JAWCUD010000004">
    <property type="protein sequence ID" value="MDU0202374.1"/>
    <property type="molecule type" value="Genomic_DNA"/>
</dbReference>
<dbReference type="Pfam" id="PF13427">
    <property type="entry name" value="AadA_C"/>
    <property type="match status" value="1"/>
</dbReference>
<evidence type="ECO:0000313" key="4">
    <source>
        <dbReference type="EMBL" id="MDU0202374.1"/>
    </source>
</evidence>
<proteinExistence type="predicted"/>
<protein>
    <submittedName>
        <fullName evidence="4">DUF4111 domain-containing protein</fullName>
    </submittedName>
</protein>
<reference evidence="4 5" key="1">
    <citation type="submission" date="2023-10" db="EMBL/GenBank/DDBJ databases">
        <title>Paenibacillus strain PFR10 Genome sequencing and assembly.</title>
        <authorList>
            <person name="Kim I."/>
        </authorList>
    </citation>
    <scope>NUCLEOTIDE SEQUENCE [LARGE SCALE GENOMIC DNA]</scope>
    <source>
        <strain evidence="4 5">PFR10</strain>
    </source>
</reference>
<accession>A0ABU3REA3</accession>